<protein>
    <submittedName>
        <fullName evidence="1">Uncharacterized protein</fullName>
    </submittedName>
</protein>
<gene>
    <name evidence="1" type="ORF">EUBVEN_00484</name>
</gene>
<dbReference type="EMBL" id="AAVL02000026">
    <property type="protein sequence ID" value="EDM52288.1"/>
    <property type="molecule type" value="Genomic_DNA"/>
</dbReference>
<comment type="caution">
    <text evidence="1">The sequence shown here is derived from an EMBL/GenBank/DDBJ whole genome shotgun (WGS) entry which is preliminary data.</text>
</comment>
<accession>A5Z478</accession>
<sequence length="36" mass="4442">MPQEEMQKAQLILQTNVERSREIKEQYPLTLKPWER</sequence>
<proteinExistence type="predicted"/>
<reference evidence="1 2" key="2">
    <citation type="submission" date="2007-04" db="EMBL/GenBank/DDBJ databases">
        <title>Draft genome sequence of Eubacterium ventriosum (ATCC 27560).</title>
        <authorList>
            <person name="Sudarsanam P."/>
            <person name="Ley R."/>
            <person name="Guruge J."/>
            <person name="Turnbaugh P.J."/>
            <person name="Mahowald M."/>
            <person name="Liep D."/>
            <person name="Gordon J."/>
        </authorList>
    </citation>
    <scope>NUCLEOTIDE SEQUENCE [LARGE SCALE GENOMIC DNA]</scope>
    <source>
        <strain evidence="1 2">ATCC 27560</strain>
    </source>
</reference>
<dbReference type="AlphaFoldDB" id="A5Z478"/>
<reference evidence="1 2" key="1">
    <citation type="submission" date="2007-03" db="EMBL/GenBank/DDBJ databases">
        <authorList>
            <person name="Fulton L."/>
            <person name="Clifton S."/>
            <person name="Fulton B."/>
            <person name="Xu J."/>
            <person name="Minx P."/>
            <person name="Pepin K.H."/>
            <person name="Johnson M."/>
            <person name="Thiruvilangam P."/>
            <person name="Bhonagiri V."/>
            <person name="Nash W.E."/>
            <person name="Mardis E.R."/>
            <person name="Wilson R.K."/>
        </authorList>
    </citation>
    <scope>NUCLEOTIDE SEQUENCE [LARGE SCALE GENOMIC DNA]</scope>
    <source>
        <strain evidence="1 2">ATCC 27560</strain>
    </source>
</reference>
<dbReference type="HOGENOM" id="CLU_3356260_0_0_9"/>
<evidence type="ECO:0000313" key="1">
    <source>
        <dbReference type="EMBL" id="EDM52288.1"/>
    </source>
</evidence>
<dbReference type="Proteomes" id="UP000006000">
    <property type="component" value="Unassembled WGS sequence"/>
</dbReference>
<name>A5Z478_9FIRM</name>
<organism evidence="1 2">
    <name type="scientific">Eubacterium ventriosum ATCC 27560</name>
    <dbReference type="NCBI Taxonomy" id="411463"/>
    <lineage>
        <taxon>Bacteria</taxon>
        <taxon>Bacillati</taxon>
        <taxon>Bacillota</taxon>
        <taxon>Clostridia</taxon>
        <taxon>Eubacteriales</taxon>
        <taxon>Eubacteriaceae</taxon>
        <taxon>Eubacterium</taxon>
    </lineage>
</organism>
<evidence type="ECO:0000313" key="2">
    <source>
        <dbReference type="Proteomes" id="UP000006000"/>
    </source>
</evidence>